<dbReference type="EMBL" id="UYRR01020799">
    <property type="protein sequence ID" value="VDK30658.1"/>
    <property type="molecule type" value="Genomic_DNA"/>
</dbReference>
<dbReference type="Gene3D" id="3.10.20.90">
    <property type="entry name" value="Phosphatidylinositol 3-kinase Catalytic Subunit, Chain A, domain 1"/>
    <property type="match status" value="1"/>
</dbReference>
<proteinExistence type="predicted"/>
<evidence type="ECO:0000313" key="3">
    <source>
        <dbReference type="WBParaSite" id="ASIM_0000828901-mRNA-1"/>
    </source>
</evidence>
<dbReference type="AlphaFoldDB" id="A0A0M3JKW3"/>
<accession>A0A0M3JKW3</accession>
<dbReference type="WBParaSite" id="ASIM_0000828901-mRNA-1">
    <property type="protein sequence ID" value="ASIM_0000828901-mRNA-1"/>
    <property type="gene ID" value="ASIM_0000828901"/>
</dbReference>
<name>A0A0M3JKW3_ANISI</name>
<sequence>MVCDPCTISSQRELDEAVRLLQLNGEAELNIHVFLGIPSLPGLPCTGEDSELAIHLFNCTNP</sequence>
<reference evidence="3" key="1">
    <citation type="submission" date="2017-02" db="UniProtKB">
        <authorList>
            <consortium name="WormBaseParasite"/>
        </authorList>
    </citation>
    <scope>IDENTIFICATION</scope>
</reference>
<organism evidence="3">
    <name type="scientific">Anisakis simplex</name>
    <name type="common">Herring worm</name>
    <dbReference type="NCBI Taxonomy" id="6269"/>
    <lineage>
        <taxon>Eukaryota</taxon>
        <taxon>Metazoa</taxon>
        <taxon>Ecdysozoa</taxon>
        <taxon>Nematoda</taxon>
        <taxon>Chromadorea</taxon>
        <taxon>Rhabditida</taxon>
        <taxon>Spirurina</taxon>
        <taxon>Ascaridomorpha</taxon>
        <taxon>Ascaridoidea</taxon>
        <taxon>Anisakidae</taxon>
        <taxon>Anisakis</taxon>
        <taxon>Anisakis simplex complex</taxon>
    </lineage>
</organism>
<dbReference type="OrthoDB" id="63267at2759"/>
<dbReference type="Proteomes" id="UP000267096">
    <property type="component" value="Unassembled WGS sequence"/>
</dbReference>
<evidence type="ECO:0000313" key="1">
    <source>
        <dbReference type="EMBL" id="VDK30658.1"/>
    </source>
</evidence>
<protein>
    <submittedName>
        <fullName evidence="3">Protein kinase C-like 3 (inferred by orthology to a C. elegans protein)</fullName>
    </submittedName>
</protein>
<reference evidence="1 2" key="2">
    <citation type="submission" date="2018-11" db="EMBL/GenBank/DDBJ databases">
        <authorList>
            <consortium name="Pathogen Informatics"/>
        </authorList>
    </citation>
    <scope>NUCLEOTIDE SEQUENCE [LARGE SCALE GENOMIC DNA]</scope>
</reference>
<keyword evidence="2" id="KW-1185">Reference proteome</keyword>
<evidence type="ECO:0000313" key="2">
    <source>
        <dbReference type="Proteomes" id="UP000267096"/>
    </source>
</evidence>
<dbReference type="SUPFAM" id="SSF54277">
    <property type="entry name" value="CAD &amp; PB1 domains"/>
    <property type="match status" value="1"/>
</dbReference>
<gene>
    <name evidence="1" type="ORF">ASIM_LOCUS8045</name>
</gene>